<reference evidence="7" key="1">
    <citation type="submission" date="2016-10" db="EMBL/GenBank/DDBJ databases">
        <authorList>
            <person name="Varghese N."/>
            <person name="Submissions S."/>
        </authorList>
    </citation>
    <scope>NUCLEOTIDE SEQUENCE [LARGE SCALE GENOMIC DNA]</scope>
    <source>
        <strain evidence="7">CGMCC 4.3568</strain>
    </source>
</reference>
<dbReference type="GO" id="GO:0016620">
    <property type="term" value="F:oxidoreductase activity, acting on the aldehyde or oxo group of donors, NAD or NADP as acceptor"/>
    <property type="evidence" value="ECO:0007669"/>
    <property type="project" value="InterPro"/>
</dbReference>
<proteinExistence type="inferred from homology"/>
<dbReference type="STRING" id="490629.SAMN05216266_11136"/>
<dbReference type="AlphaFoldDB" id="A0A1I1AXV7"/>
<dbReference type="InterPro" id="IPR016161">
    <property type="entry name" value="Ald_DH/histidinol_DH"/>
</dbReference>
<name>A0A1I1AXV7_9PSEU</name>
<dbReference type="FunFam" id="3.40.605.10:FF:000007">
    <property type="entry name" value="NAD/NADP-dependent betaine aldehyde dehydrogenase"/>
    <property type="match status" value="1"/>
</dbReference>
<dbReference type="SUPFAM" id="SSF53720">
    <property type="entry name" value="ALDH-like"/>
    <property type="match status" value="1"/>
</dbReference>
<dbReference type="Gene3D" id="3.40.605.10">
    <property type="entry name" value="Aldehyde Dehydrogenase, Chain A, domain 1"/>
    <property type="match status" value="1"/>
</dbReference>
<dbReference type="InterPro" id="IPR016162">
    <property type="entry name" value="Ald_DH_N"/>
</dbReference>
<dbReference type="PANTHER" id="PTHR42804:SF1">
    <property type="entry name" value="ALDEHYDE DEHYDROGENASE-RELATED"/>
    <property type="match status" value="1"/>
</dbReference>
<dbReference type="PROSITE" id="PS00687">
    <property type="entry name" value="ALDEHYDE_DEHYDR_GLU"/>
    <property type="match status" value="1"/>
</dbReference>
<accession>A0A1I1AXV7</accession>
<dbReference type="Pfam" id="PF00171">
    <property type="entry name" value="Aldedh"/>
    <property type="match status" value="1"/>
</dbReference>
<evidence type="ECO:0000313" key="7">
    <source>
        <dbReference type="Proteomes" id="UP000243799"/>
    </source>
</evidence>
<dbReference type="InterPro" id="IPR016163">
    <property type="entry name" value="Ald_DH_C"/>
</dbReference>
<dbReference type="Proteomes" id="UP000243799">
    <property type="component" value="Unassembled WGS sequence"/>
</dbReference>
<protein>
    <submittedName>
        <fullName evidence="6">Acyl-CoA reductase</fullName>
    </submittedName>
</protein>
<dbReference type="InterPro" id="IPR029510">
    <property type="entry name" value="Ald_DH_CS_GLU"/>
</dbReference>
<keyword evidence="7" id="KW-1185">Reference proteome</keyword>
<evidence type="ECO:0000256" key="4">
    <source>
        <dbReference type="RuleBase" id="RU003345"/>
    </source>
</evidence>
<keyword evidence="2 4" id="KW-0560">Oxidoreductase</keyword>
<organism evidence="6 7">
    <name type="scientific">Amycolatopsis marina</name>
    <dbReference type="NCBI Taxonomy" id="490629"/>
    <lineage>
        <taxon>Bacteria</taxon>
        <taxon>Bacillati</taxon>
        <taxon>Actinomycetota</taxon>
        <taxon>Actinomycetes</taxon>
        <taxon>Pseudonocardiales</taxon>
        <taxon>Pseudonocardiaceae</taxon>
        <taxon>Amycolatopsis</taxon>
    </lineage>
</organism>
<evidence type="ECO:0000313" key="6">
    <source>
        <dbReference type="EMBL" id="SFB42914.1"/>
    </source>
</evidence>
<feature type="domain" description="Aldehyde dehydrogenase" evidence="5">
    <location>
        <begin position="22"/>
        <end position="466"/>
    </location>
</feature>
<dbReference type="OrthoDB" id="6882680at2"/>
<dbReference type="InterPro" id="IPR015590">
    <property type="entry name" value="Aldehyde_DH_dom"/>
</dbReference>
<sequence>MIGAEHQGDVFVDGVWRPVPAKVAVHDPATGAVVGHAADAGPGDADRAVAAAARQLPVWAEVPYPARAAVLADLVGRLRERRAELIETVVAEVGCPVTVTAEVQVDVAIEVVEHYASLVRTRTGREEVANSILHEVPAGVVALITPWNYPLYQLAAKVAPALAAGCTIVAKPAELTPLSAYLFAEAVSETTLPPGVFNLVPGSGRVVGAALAAHPDVDVVSFTGSTVVGTQVMAAAAGSVKRVCLELGGKSASVVLPEADIEEAVAATVASATLNSGQTCSAWTRLVVPKHHYAAVLEQAEAGMRAVRVGDPRDPGTENGPLVSADQQQRVAGFVARAEASGARILGRRGDLPRYGHYSPPLVVAGAAPDWEIAQEEVFGPVLVVLPYRTEAEALEIAAGTRYGLHGAVWGEPERATDLARRMRAGQIDVNGAAGNLHAPFGGFKQSGIGRELGLEGLREFVEVVAVQQ</sequence>
<evidence type="ECO:0000256" key="2">
    <source>
        <dbReference type="ARBA" id="ARBA00023002"/>
    </source>
</evidence>
<comment type="similarity">
    <text evidence="1 4">Belongs to the aldehyde dehydrogenase family.</text>
</comment>
<dbReference type="PANTHER" id="PTHR42804">
    <property type="entry name" value="ALDEHYDE DEHYDROGENASE"/>
    <property type="match status" value="1"/>
</dbReference>
<dbReference type="EMBL" id="FOKG01000011">
    <property type="protein sequence ID" value="SFB42914.1"/>
    <property type="molecule type" value="Genomic_DNA"/>
</dbReference>
<evidence type="ECO:0000256" key="3">
    <source>
        <dbReference type="PROSITE-ProRule" id="PRU10007"/>
    </source>
</evidence>
<feature type="active site" evidence="3">
    <location>
        <position position="246"/>
    </location>
</feature>
<gene>
    <name evidence="6" type="ORF">SAMN05216266_11136</name>
</gene>
<evidence type="ECO:0000256" key="1">
    <source>
        <dbReference type="ARBA" id="ARBA00009986"/>
    </source>
</evidence>
<dbReference type="Gene3D" id="3.40.309.10">
    <property type="entry name" value="Aldehyde Dehydrogenase, Chain A, domain 2"/>
    <property type="match status" value="1"/>
</dbReference>
<evidence type="ECO:0000259" key="5">
    <source>
        <dbReference type="Pfam" id="PF00171"/>
    </source>
</evidence>
<dbReference type="RefSeq" id="WP_091674531.1">
    <property type="nucleotide sequence ID" value="NZ_FOKG01000011.1"/>
</dbReference>